<dbReference type="GO" id="GO:0007165">
    <property type="term" value="P:signal transduction"/>
    <property type="evidence" value="ECO:0007669"/>
    <property type="project" value="InterPro"/>
</dbReference>
<feature type="region of interest" description="Disordered" evidence="1">
    <location>
        <begin position="1"/>
        <end position="21"/>
    </location>
</feature>
<proteinExistence type="predicted"/>
<dbReference type="InterPro" id="IPR000488">
    <property type="entry name" value="Death_dom"/>
</dbReference>
<keyword evidence="4" id="KW-1185">Reference proteome</keyword>
<organism evidence="3 4">
    <name type="scientific">Dimorphilus gyrociliatus</name>
    <dbReference type="NCBI Taxonomy" id="2664684"/>
    <lineage>
        <taxon>Eukaryota</taxon>
        <taxon>Metazoa</taxon>
        <taxon>Spiralia</taxon>
        <taxon>Lophotrochozoa</taxon>
        <taxon>Annelida</taxon>
        <taxon>Polychaeta</taxon>
        <taxon>Polychaeta incertae sedis</taxon>
        <taxon>Dinophilidae</taxon>
        <taxon>Dimorphilus</taxon>
    </lineage>
</organism>
<protein>
    <submittedName>
        <fullName evidence="3">DgyrCDS112</fullName>
    </submittedName>
</protein>
<name>A0A7I8V3M4_9ANNE</name>
<gene>
    <name evidence="3" type="ORF">DGYR_LOCUS105</name>
</gene>
<evidence type="ECO:0000313" key="4">
    <source>
        <dbReference type="Proteomes" id="UP000549394"/>
    </source>
</evidence>
<feature type="compositionally biased region" description="Acidic residues" evidence="1">
    <location>
        <begin position="491"/>
        <end position="500"/>
    </location>
</feature>
<dbReference type="OrthoDB" id="6283740at2759"/>
<feature type="compositionally biased region" description="Basic and acidic residues" evidence="1">
    <location>
        <begin position="1"/>
        <end position="11"/>
    </location>
</feature>
<feature type="domain" description="Death" evidence="2">
    <location>
        <begin position="566"/>
        <end position="638"/>
    </location>
</feature>
<evidence type="ECO:0000256" key="1">
    <source>
        <dbReference type="SAM" id="MobiDB-lite"/>
    </source>
</evidence>
<dbReference type="Proteomes" id="UP000549394">
    <property type="component" value="Unassembled WGS sequence"/>
</dbReference>
<feature type="compositionally biased region" description="Pro residues" evidence="1">
    <location>
        <begin position="505"/>
        <end position="516"/>
    </location>
</feature>
<dbReference type="PROSITE" id="PS50017">
    <property type="entry name" value="DEATH_DOMAIN"/>
    <property type="match status" value="1"/>
</dbReference>
<reference evidence="3 4" key="1">
    <citation type="submission" date="2020-08" db="EMBL/GenBank/DDBJ databases">
        <authorList>
            <person name="Hejnol A."/>
        </authorList>
    </citation>
    <scope>NUCLEOTIDE SEQUENCE [LARGE SCALE GENOMIC DNA]</scope>
</reference>
<comment type="caution">
    <text evidence="3">The sequence shown here is derived from an EMBL/GenBank/DDBJ whole genome shotgun (WGS) entry which is preliminary data.</text>
</comment>
<sequence>MKRKSKGEIRPDSSIAGEDPTRLISEHTLGKRGGSFELPFGGKLIVPSGLFSKKEVFLIATTAKKIKQPLNFKLPVVLPKSDFLCVKLMMRPMNSAVWNKVDCVIEADDEGDGRVDFETANGGIYVALSTPKSEHFPIPSQGYLHNAKLCHQISIRAPKGATPTDIEAFLYVIPLNVENLEAVRLEHPKETADLLSASNFFNIEPSDVQFKRALTVKLPLPGDIDENDKDDLCILQWSEDGVEQGCWHWKWHKTNYRFSRNTVQFDTKRLGMFCIAKSKPGRLQRLKEAVRYITPSLNATYRGDIVVTVQLRTKSWSLWVDIAHQSNLEAVRQSRLSVGFLNAIEKEDSDIAEQAPVKATSYRSLGRRRKFQQEEEDTELENLTLQDGVSYSLKISGDVRVRKEQPSTNTAITVNSIGTASNDSDDLNVYTYPNLDRSYRKISIEPDSQIEAGKPAAFTVACVCNSSKAIVRTFKFEINSQAVEDYLAPEPEPEVEEEEVEPPKPETPPPPPPPKPQPKEDRKISSSFVRLTTPKRRVEPIVREAKVLSGKSLRILAREIQNGLTLAIYLDLSDSSITGMGFDAIATGATLSDITYRILLMWKRATSTKMKSRQVDLLCAALSEMGRPDLSAVLHECHETNSELTEAAFHVNDMRNTPASYV</sequence>
<accession>A0A7I8V3M4</accession>
<dbReference type="AlphaFoldDB" id="A0A7I8V3M4"/>
<evidence type="ECO:0000259" key="2">
    <source>
        <dbReference type="PROSITE" id="PS50017"/>
    </source>
</evidence>
<dbReference type="Gene3D" id="2.60.220.30">
    <property type="match status" value="1"/>
</dbReference>
<dbReference type="EMBL" id="CAJFCJ010000001">
    <property type="protein sequence ID" value="CAD5110742.1"/>
    <property type="molecule type" value="Genomic_DNA"/>
</dbReference>
<evidence type="ECO:0000313" key="3">
    <source>
        <dbReference type="EMBL" id="CAD5110742.1"/>
    </source>
</evidence>
<feature type="region of interest" description="Disordered" evidence="1">
    <location>
        <begin position="486"/>
        <end position="529"/>
    </location>
</feature>